<keyword evidence="1" id="KW-0521">NADP</keyword>
<protein>
    <submittedName>
        <fullName evidence="4">NmrA domain-containing protein</fullName>
    </submittedName>
</protein>
<evidence type="ECO:0000256" key="2">
    <source>
        <dbReference type="ARBA" id="ARBA00023002"/>
    </source>
</evidence>
<dbReference type="SUPFAM" id="SSF51735">
    <property type="entry name" value="NAD(P)-binding Rossmann-fold domains"/>
    <property type="match status" value="1"/>
</dbReference>
<keyword evidence="5" id="KW-1185">Reference proteome</keyword>
<dbReference type="PANTHER" id="PTHR47706:SF9">
    <property type="entry name" value="NMRA-LIKE DOMAIN-CONTAINING PROTEIN-RELATED"/>
    <property type="match status" value="1"/>
</dbReference>
<keyword evidence="2" id="KW-0560">Oxidoreductase</keyword>
<dbReference type="GO" id="GO:0016491">
    <property type="term" value="F:oxidoreductase activity"/>
    <property type="evidence" value="ECO:0007669"/>
    <property type="project" value="UniProtKB-KW"/>
</dbReference>
<dbReference type="PANTHER" id="PTHR47706">
    <property type="entry name" value="NMRA-LIKE FAMILY PROTEIN"/>
    <property type="match status" value="1"/>
</dbReference>
<dbReference type="AlphaFoldDB" id="A0A8H6W4I7"/>
<dbReference type="EMBL" id="JACAZE010000012">
    <property type="protein sequence ID" value="KAF7302596.1"/>
    <property type="molecule type" value="Genomic_DNA"/>
</dbReference>
<dbReference type="InterPro" id="IPR008030">
    <property type="entry name" value="NmrA-like"/>
</dbReference>
<dbReference type="Pfam" id="PF05368">
    <property type="entry name" value="NmrA"/>
    <property type="match status" value="1"/>
</dbReference>
<organism evidence="4 5">
    <name type="scientific">Mycena chlorophos</name>
    <name type="common">Agaric fungus</name>
    <name type="synonym">Agaricus chlorophos</name>
    <dbReference type="NCBI Taxonomy" id="658473"/>
    <lineage>
        <taxon>Eukaryota</taxon>
        <taxon>Fungi</taxon>
        <taxon>Dikarya</taxon>
        <taxon>Basidiomycota</taxon>
        <taxon>Agaricomycotina</taxon>
        <taxon>Agaricomycetes</taxon>
        <taxon>Agaricomycetidae</taxon>
        <taxon>Agaricales</taxon>
        <taxon>Marasmiineae</taxon>
        <taxon>Mycenaceae</taxon>
        <taxon>Mycena</taxon>
    </lineage>
</organism>
<gene>
    <name evidence="4" type="ORF">HMN09_00894100</name>
</gene>
<dbReference type="InterPro" id="IPR036291">
    <property type="entry name" value="NAD(P)-bd_dom_sf"/>
</dbReference>
<dbReference type="InterPro" id="IPR051609">
    <property type="entry name" value="NmrA/Isoflavone_reductase-like"/>
</dbReference>
<dbReference type="Gene3D" id="3.40.50.720">
    <property type="entry name" value="NAD(P)-binding Rossmann-like Domain"/>
    <property type="match status" value="1"/>
</dbReference>
<evidence type="ECO:0000313" key="5">
    <source>
        <dbReference type="Proteomes" id="UP000613580"/>
    </source>
</evidence>
<evidence type="ECO:0000256" key="1">
    <source>
        <dbReference type="ARBA" id="ARBA00022857"/>
    </source>
</evidence>
<accession>A0A8H6W4I7</accession>
<evidence type="ECO:0000313" key="4">
    <source>
        <dbReference type="EMBL" id="KAF7302596.1"/>
    </source>
</evidence>
<comment type="caution">
    <text evidence="4">The sequence shown here is derived from an EMBL/GenBank/DDBJ whole genome shotgun (WGS) entry which is preliminary data.</text>
</comment>
<reference evidence="4" key="1">
    <citation type="submission" date="2020-05" db="EMBL/GenBank/DDBJ databases">
        <title>Mycena genomes resolve the evolution of fungal bioluminescence.</title>
        <authorList>
            <person name="Tsai I.J."/>
        </authorList>
    </citation>
    <scope>NUCLEOTIDE SEQUENCE</scope>
    <source>
        <strain evidence="4">110903Hualien_Pintung</strain>
    </source>
</reference>
<dbReference type="OrthoDB" id="5283654at2759"/>
<sequence length="283" mass="29538">MSSYTSFAVFGAGRVGTPILTLLAATPNLTVVLLGRPGSKSFESLPPGVKAAPVDTTDAGAVAAVLKAHKVDVVISAVSTKALAAQGPIADAAKDAGVKLFVPSEYGLPTDGQTAGPLGEKNKIAQKLKALGVPSLRIHTGPLMDFLPAIFGYPYNNKISVIGDGENEISYTSIADTTGFVVHVLTTLPPSHLENKIFRLQGDRIKANDLGALFNTTVEHVDEIPGPMGAETKAFMLVANQGPGSTGWDGLTRKEGTGENAAGSANKLWVGHHWTTIKELFDL</sequence>
<dbReference type="Proteomes" id="UP000613580">
    <property type="component" value="Unassembled WGS sequence"/>
</dbReference>
<feature type="domain" description="NmrA-like" evidence="3">
    <location>
        <begin position="8"/>
        <end position="216"/>
    </location>
</feature>
<name>A0A8H6W4I7_MYCCL</name>
<proteinExistence type="predicted"/>
<evidence type="ECO:0000259" key="3">
    <source>
        <dbReference type="Pfam" id="PF05368"/>
    </source>
</evidence>